<comment type="caution">
    <text evidence="2">The sequence shown here is derived from an EMBL/GenBank/DDBJ whole genome shotgun (WGS) entry which is preliminary data.</text>
</comment>
<feature type="non-terminal residue" evidence="2">
    <location>
        <position position="294"/>
    </location>
</feature>
<keyword evidence="1" id="KW-0472">Membrane</keyword>
<evidence type="ECO:0000313" key="2">
    <source>
        <dbReference type="EMBL" id="GMS94588.1"/>
    </source>
</evidence>
<keyword evidence="3" id="KW-1185">Reference proteome</keyword>
<dbReference type="InterPro" id="IPR019428">
    <property type="entry name" value="7TM_GPCR_serpentine_rcpt_Str"/>
</dbReference>
<keyword evidence="1" id="KW-0812">Transmembrane</keyword>
<gene>
    <name evidence="2" type="ORF">PENTCL1PPCAC_16763</name>
</gene>
<feature type="transmembrane region" description="Helical" evidence="1">
    <location>
        <begin position="226"/>
        <end position="247"/>
    </location>
</feature>
<evidence type="ECO:0000256" key="1">
    <source>
        <dbReference type="SAM" id="Phobius"/>
    </source>
</evidence>
<keyword evidence="1" id="KW-1133">Transmembrane helix</keyword>
<dbReference type="PANTHER" id="PTHR45907:SF16">
    <property type="entry name" value="SERPENTINE RECEPTOR, CLASS J"/>
    <property type="match status" value="1"/>
</dbReference>
<dbReference type="Pfam" id="PF10326">
    <property type="entry name" value="7TM_GPCR_Str"/>
    <property type="match status" value="1"/>
</dbReference>
<feature type="transmembrane region" description="Helical" evidence="1">
    <location>
        <begin position="59"/>
        <end position="79"/>
    </location>
</feature>
<dbReference type="InterPro" id="IPR019423">
    <property type="entry name" value="7TM_GPCR_serpentine_rcpt_Srj"/>
</dbReference>
<evidence type="ECO:0008006" key="4">
    <source>
        <dbReference type="Google" id="ProtNLM"/>
    </source>
</evidence>
<dbReference type="EMBL" id="BTSX01000004">
    <property type="protein sequence ID" value="GMS94588.1"/>
    <property type="molecule type" value="Genomic_DNA"/>
</dbReference>
<feature type="transmembrane region" description="Helical" evidence="1">
    <location>
        <begin position="91"/>
        <end position="116"/>
    </location>
</feature>
<protein>
    <recommendedName>
        <fullName evidence="4">G protein-coupled receptor</fullName>
    </recommendedName>
</protein>
<sequence length="294" mass="33560">MVYLIKAGNRGVGDYRYLLLTLSTQDIIFTMQHILTYPVAESYANSFLLRGRAWFDSHFAISLFFAVLGISPSLIMGNFCYRLQLLTGFKLFFITLALYSSLLLYTALTFLLWFYVTYFVCSLDDETRMVLGPIFNGSIHSPVLHVPEDAEKYIIALYWVCQPIFFEIYKIFARWAAIGGISALICHLVFNYCVMIFCSFSIMRLLESHTSISTSTLNMQRQLLRSLVGQMLFPLFTIYAFVMITLIPPMLGIFPIEIVAIINPNLCGLHPLADGLVLFISVSEYRWSSTHVSQ</sequence>
<organism evidence="2 3">
    <name type="scientific">Pristionchus entomophagus</name>
    <dbReference type="NCBI Taxonomy" id="358040"/>
    <lineage>
        <taxon>Eukaryota</taxon>
        <taxon>Metazoa</taxon>
        <taxon>Ecdysozoa</taxon>
        <taxon>Nematoda</taxon>
        <taxon>Chromadorea</taxon>
        <taxon>Rhabditida</taxon>
        <taxon>Rhabditina</taxon>
        <taxon>Diplogasteromorpha</taxon>
        <taxon>Diplogasteroidea</taxon>
        <taxon>Neodiplogasteridae</taxon>
        <taxon>Pristionchus</taxon>
    </lineage>
</organism>
<proteinExistence type="predicted"/>
<dbReference type="Proteomes" id="UP001432027">
    <property type="component" value="Unassembled WGS sequence"/>
</dbReference>
<accession>A0AAV5TJJ5</accession>
<reference evidence="2" key="1">
    <citation type="submission" date="2023-10" db="EMBL/GenBank/DDBJ databases">
        <title>Genome assembly of Pristionchus species.</title>
        <authorList>
            <person name="Yoshida K."/>
            <person name="Sommer R.J."/>
        </authorList>
    </citation>
    <scope>NUCLEOTIDE SEQUENCE</scope>
    <source>
        <strain evidence="2">RS0144</strain>
    </source>
</reference>
<dbReference type="AlphaFoldDB" id="A0AAV5TJJ5"/>
<evidence type="ECO:0000313" key="3">
    <source>
        <dbReference type="Proteomes" id="UP001432027"/>
    </source>
</evidence>
<dbReference type="PANTHER" id="PTHR45907">
    <property type="entry name" value="SERPENTINE RECEPTOR, CLASS J"/>
    <property type="match status" value="1"/>
</dbReference>
<name>A0AAV5TJJ5_9BILA</name>